<organism evidence="1 2">
    <name type="scientific">Forsythia ovata</name>
    <dbReference type="NCBI Taxonomy" id="205694"/>
    <lineage>
        <taxon>Eukaryota</taxon>
        <taxon>Viridiplantae</taxon>
        <taxon>Streptophyta</taxon>
        <taxon>Embryophyta</taxon>
        <taxon>Tracheophyta</taxon>
        <taxon>Spermatophyta</taxon>
        <taxon>Magnoliopsida</taxon>
        <taxon>eudicotyledons</taxon>
        <taxon>Gunneridae</taxon>
        <taxon>Pentapetalae</taxon>
        <taxon>asterids</taxon>
        <taxon>lamiids</taxon>
        <taxon>Lamiales</taxon>
        <taxon>Oleaceae</taxon>
        <taxon>Forsythieae</taxon>
        <taxon>Forsythia</taxon>
    </lineage>
</organism>
<protein>
    <submittedName>
        <fullName evidence="1">Uncharacterized protein</fullName>
    </submittedName>
</protein>
<gene>
    <name evidence="1" type="ORF">Fot_23176</name>
</gene>
<name>A0ABD1UZT0_9LAMI</name>
<reference evidence="2" key="1">
    <citation type="submission" date="2024-07" db="EMBL/GenBank/DDBJ databases">
        <title>Two chromosome-level genome assemblies of Korean endemic species Abeliophyllum distichum and Forsythia ovata (Oleaceae).</title>
        <authorList>
            <person name="Jang H."/>
        </authorList>
    </citation>
    <scope>NUCLEOTIDE SEQUENCE [LARGE SCALE GENOMIC DNA]</scope>
</reference>
<evidence type="ECO:0000313" key="1">
    <source>
        <dbReference type="EMBL" id="KAL2530575.1"/>
    </source>
</evidence>
<keyword evidence="2" id="KW-1185">Reference proteome</keyword>
<dbReference type="Proteomes" id="UP001604277">
    <property type="component" value="Unassembled WGS sequence"/>
</dbReference>
<comment type="caution">
    <text evidence="1">The sequence shown here is derived from an EMBL/GenBank/DDBJ whole genome shotgun (WGS) entry which is preliminary data.</text>
</comment>
<dbReference type="EMBL" id="JBFOLJ010000006">
    <property type="protein sequence ID" value="KAL2530575.1"/>
    <property type="molecule type" value="Genomic_DNA"/>
</dbReference>
<dbReference type="AlphaFoldDB" id="A0ABD1UZT0"/>
<sequence length="135" mass="15325">MAPSRSSSKTKSKNRCIRNISSGKKINRCCEARKKMQNKKFNLPVKQGNKQQHCLYISEAATIVIWAATFKFIVLDCGLRSEGNWGRKREVVEGSWETVSSLSWGYFGLAETGESTHRARLNFGTFLEETKVVEM</sequence>
<proteinExistence type="predicted"/>
<accession>A0ABD1UZT0</accession>
<evidence type="ECO:0000313" key="2">
    <source>
        <dbReference type="Proteomes" id="UP001604277"/>
    </source>
</evidence>